<dbReference type="InterPro" id="IPR024467">
    <property type="entry name" value="Xre/MbcA/ParS-like_toxin-bd"/>
</dbReference>
<accession>A0AA37MI10</accession>
<organism evidence="3 4">
    <name type="scientific">Caballeronia novacaledonica</name>
    <dbReference type="NCBI Taxonomy" id="1544861"/>
    <lineage>
        <taxon>Bacteria</taxon>
        <taxon>Pseudomonadati</taxon>
        <taxon>Pseudomonadota</taxon>
        <taxon>Betaproteobacteria</taxon>
        <taxon>Burkholderiales</taxon>
        <taxon>Burkholderiaceae</taxon>
        <taxon>Caballeronia</taxon>
    </lineage>
</organism>
<dbReference type="Pfam" id="PF20432">
    <property type="entry name" value="Xre-like-HTH"/>
    <property type="match status" value="1"/>
</dbReference>
<dbReference type="EMBL" id="BPUS01000008">
    <property type="protein sequence ID" value="GJH26983.1"/>
    <property type="molecule type" value="Genomic_DNA"/>
</dbReference>
<dbReference type="RefSeq" id="WP_238213623.1">
    <property type="nucleotide sequence ID" value="NZ_BPUS01000008.1"/>
</dbReference>
<feature type="domain" description="Antitoxin Xre/MbcA/ParS-like toxin-binding" evidence="1">
    <location>
        <begin position="149"/>
        <end position="192"/>
    </location>
</feature>
<evidence type="ECO:0000259" key="2">
    <source>
        <dbReference type="Pfam" id="PF20432"/>
    </source>
</evidence>
<dbReference type="GO" id="GO:0003677">
    <property type="term" value="F:DNA binding"/>
    <property type="evidence" value="ECO:0007669"/>
    <property type="project" value="InterPro"/>
</dbReference>
<proteinExistence type="predicted"/>
<dbReference type="AlphaFoldDB" id="A0AA37MI10"/>
<comment type="caution">
    <text evidence="3">The sequence shown here is derived from an EMBL/GenBank/DDBJ whole genome shotgun (WGS) entry which is preliminary data.</text>
</comment>
<feature type="domain" description="Antitoxin Xre-like helix-turn-helix" evidence="2">
    <location>
        <begin position="69"/>
        <end position="122"/>
    </location>
</feature>
<gene>
    <name evidence="3" type="ORF">CBA19CS42_20725</name>
</gene>
<reference evidence="3" key="1">
    <citation type="submission" date="2022-09" db="EMBL/GenBank/DDBJ databases">
        <title>Isolation and characterization of 3-chlorobenzoate degrading bacteria from soils in Shizuoka.</title>
        <authorList>
            <person name="Ifat A."/>
            <person name="Ogawa N."/>
            <person name="Kimbara K."/>
            <person name="Moriuchi R."/>
            <person name="Dohra H."/>
            <person name="Shintani M."/>
        </authorList>
    </citation>
    <scope>NUCLEOTIDE SEQUENCE</scope>
    <source>
        <strain evidence="3">19CS4-2</strain>
    </source>
</reference>
<dbReference type="Pfam" id="PF09722">
    <property type="entry name" value="Xre_MbcA_ParS_C"/>
    <property type="match status" value="1"/>
</dbReference>
<evidence type="ECO:0000313" key="3">
    <source>
        <dbReference type="EMBL" id="GJH26983.1"/>
    </source>
</evidence>
<sequence length="195" mass="21643">MARKEIRVASERWAKTKTPVPVKRVSTKSAASEVKGPEKIQLKNLRMPFDILDFKKAYRSSSADRFLIIKTGVAARKVYDLATKLNVSQDLIIKRLGLSKSTISRKVQADQTLTADQSERVLGMSKLVGLVETIVEESGDLERSKDFDAAAWLENWLSQPNPALGGELPTMYLDTREGQEILSSLIAQMQSGAYA</sequence>
<name>A0AA37MI10_9BURK</name>
<evidence type="ECO:0000313" key="4">
    <source>
        <dbReference type="Proteomes" id="UP001055111"/>
    </source>
</evidence>
<dbReference type="InterPro" id="IPR046847">
    <property type="entry name" value="Xre-like_HTH"/>
</dbReference>
<protein>
    <submittedName>
        <fullName evidence="3">DUF2384 domain-containing protein</fullName>
    </submittedName>
</protein>
<evidence type="ECO:0000259" key="1">
    <source>
        <dbReference type="Pfam" id="PF09722"/>
    </source>
</evidence>
<dbReference type="Proteomes" id="UP001055111">
    <property type="component" value="Unassembled WGS sequence"/>
</dbReference>